<dbReference type="AlphaFoldDB" id="A0A0J7KC84"/>
<name>A0A0J7KC84_LASNI</name>
<protein>
    <submittedName>
        <fullName evidence="1">Uncharacterized protein</fullName>
    </submittedName>
</protein>
<sequence>MDAAPELSSATHSVPGTTLFQGTVKITTRSLQLPVRYSTNEVILPSGARCHVTDGECNDADGITTYWSVLPIDSCQFNRYCTRDQLIGLPQLLHKRKRPPSTL</sequence>
<organism evidence="1 2">
    <name type="scientific">Lasius niger</name>
    <name type="common">Black garden ant</name>
    <dbReference type="NCBI Taxonomy" id="67767"/>
    <lineage>
        <taxon>Eukaryota</taxon>
        <taxon>Metazoa</taxon>
        <taxon>Ecdysozoa</taxon>
        <taxon>Arthropoda</taxon>
        <taxon>Hexapoda</taxon>
        <taxon>Insecta</taxon>
        <taxon>Pterygota</taxon>
        <taxon>Neoptera</taxon>
        <taxon>Endopterygota</taxon>
        <taxon>Hymenoptera</taxon>
        <taxon>Apocrita</taxon>
        <taxon>Aculeata</taxon>
        <taxon>Formicoidea</taxon>
        <taxon>Formicidae</taxon>
        <taxon>Formicinae</taxon>
        <taxon>Lasius</taxon>
        <taxon>Lasius</taxon>
    </lineage>
</organism>
<comment type="caution">
    <text evidence="1">The sequence shown here is derived from an EMBL/GenBank/DDBJ whole genome shotgun (WGS) entry which is preliminary data.</text>
</comment>
<dbReference type="EMBL" id="LBMM01009720">
    <property type="protein sequence ID" value="KMQ87922.1"/>
    <property type="molecule type" value="Genomic_DNA"/>
</dbReference>
<dbReference type="PaxDb" id="67767-A0A0J7KC84"/>
<keyword evidence="2" id="KW-1185">Reference proteome</keyword>
<evidence type="ECO:0000313" key="1">
    <source>
        <dbReference type="EMBL" id="KMQ87922.1"/>
    </source>
</evidence>
<reference evidence="1 2" key="1">
    <citation type="submission" date="2015-04" db="EMBL/GenBank/DDBJ databases">
        <title>Lasius niger genome sequencing.</title>
        <authorList>
            <person name="Konorov E.A."/>
            <person name="Nikitin M.A."/>
            <person name="Kirill M.V."/>
            <person name="Chang P."/>
        </authorList>
    </citation>
    <scope>NUCLEOTIDE SEQUENCE [LARGE SCALE GENOMIC DNA]</scope>
    <source>
        <tissue evidence="1">Whole</tissue>
    </source>
</reference>
<proteinExistence type="predicted"/>
<dbReference type="Proteomes" id="UP000036403">
    <property type="component" value="Unassembled WGS sequence"/>
</dbReference>
<evidence type="ECO:0000313" key="2">
    <source>
        <dbReference type="Proteomes" id="UP000036403"/>
    </source>
</evidence>
<dbReference type="Pfam" id="PF24664">
    <property type="entry name" value="Monjiviricetes_fusion"/>
    <property type="match status" value="1"/>
</dbReference>
<accession>A0A0J7KC84</accession>
<gene>
    <name evidence="1" type="ORF">RF55_12669</name>
</gene>